<dbReference type="OrthoDB" id="9810908at2"/>
<dbReference type="PANTHER" id="PTHR42760:SF135">
    <property type="entry name" value="BLL7886 PROTEIN"/>
    <property type="match status" value="1"/>
</dbReference>
<reference evidence="3 4" key="1">
    <citation type="submission" date="2018-06" db="EMBL/GenBank/DDBJ databases">
        <title>Genomic Encyclopedia of Type Strains, Phase IV (KMG-IV): sequencing the most valuable type-strain genomes for metagenomic binning, comparative biology and taxonomic classification.</title>
        <authorList>
            <person name="Goeker M."/>
        </authorList>
    </citation>
    <scope>NUCLEOTIDE SEQUENCE [LARGE SCALE GENOMIC DNA]</scope>
    <source>
        <strain evidence="3 4">DSM 24875</strain>
    </source>
</reference>
<dbReference type="InterPro" id="IPR002347">
    <property type="entry name" value="SDR_fam"/>
</dbReference>
<gene>
    <name evidence="3" type="ORF">DFR50_12689</name>
</gene>
<proteinExistence type="inferred from homology"/>
<accession>A0A366F0W5</accession>
<dbReference type="RefSeq" id="WP_113891279.1">
    <property type="nucleotide sequence ID" value="NZ_QNRK01000026.1"/>
</dbReference>
<evidence type="ECO:0000313" key="4">
    <source>
        <dbReference type="Proteomes" id="UP000253529"/>
    </source>
</evidence>
<protein>
    <submittedName>
        <fullName evidence="3">NADP-dependent 3-hydroxy acid dehydrogenase YdfG</fullName>
    </submittedName>
</protein>
<name>A0A366F0W5_9HYPH</name>
<comment type="similarity">
    <text evidence="1 2">Belongs to the short-chain dehydrogenases/reductases (SDR) family.</text>
</comment>
<dbReference type="Pfam" id="PF00106">
    <property type="entry name" value="adh_short"/>
    <property type="match status" value="1"/>
</dbReference>
<dbReference type="PRINTS" id="PR00081">
    <property type="entry name" value="GDHRDH"/>
</dbReference>
<evidence type="ECO:0000256" key="1">
    <source>
        <dbReference type="ARBA" id="ARBA00006484"/>
    </source>
</evidence>
<sequence length="235" mass="23543">MTVSGKTIVVTGAFGALGSAVAEAAVRQGASLAALDYAATPPPGLAARLGPDALIVAGADLVSPEAAERAMDTVAARFGRIDALLNIAGGFVWETIADAPNDGAWDRMFAMNLKTALNAARAALPRLKASGAGRIVNVGAGAAVHAASGMAAYAASKAAVHRLTESLADELKLEGVTVNAVLPSTIDTAANRKAMPDADFSRWVAPADLAAVMLFLASDAARAVTGALIPVTGKA</sequence>
<dbReference type="Gene3D" id="3.40.50.720">
    <property type="entry name" value="NAD(P)-binding Rossmann-like Domain"/>
    <property type="match status" value="1"/>
</dbReference>
<dbReference type="PROSITE" id="PS00061">
    <property type="entry name" value="ADH_SHORT"/>
    <property type="match status" value="1"/>
</dbReference>
<dbReference type="Proteomes" id="UP000253529">
    <property type="component" value="Unassembled WGS sequence"/>
</dbReference>
<organism evidence="3 4">
    <name type="scientific">Roseiarcus fermentans</name>
    <dbReference type="NCBI Taxonomy" id="1473586"/>
    <lineage>
        <taxon>Bacteria</taxon>
        <taxon>Pseudomonadati</taxon>
        <taxon>Pseudomonadota</taxon>
        <taxon>Alphaproteobacteria</taxon>
        <taxon>Hyphomicrobiales</taxon>
        <taxon>Roseiarcaceae</taxon>
        <taxon>Roseiarcus</taxon>
    </lineage>
</organism>
<dbReference type="GO" id="GO:0030497">
    <property type="term" value="P:fatty acid elongation"/>
    <property type="evidence" value="ECO:0007669"/>
    <property type="project" value="TreeGrafter"/>
</dbReference>
<comment type="caution">
    <text evidence="3">The sequence shown here is derived from an EMBL/GenBank/DDBJ whole genome shotgun (WGS) entry which is preliminary data.</text>
</comment>
<dbReference type="EMBL" id="QNRK01000026">
    <property type="protein sequence ID" value="RBP08244.1"/>
    <property type="molecule type" value="Genomic_DNA"/>
</dbReference>
<dbReference type="InterPro" id="IPR020904">
    <property type="entry name" value="Sc_DH/Rdtase_CS"/>
</dbReference>
<dbReference type="PANTHER" id="PTHR42760">
    <property type="entry name" value="SHORT-CHAIN DEHYDROGENASES/REDUCTASES FAMILY MEMBER"/>
    <property type="match status" value="1"/>
</dbReference>
<keyword evidence="4" id="KW-1185">Reference proteome</keyword>
<dbReference type="SUPFAM" id="SSF51735">
    <property type="entry name" value="NAD(P)-binding Rossmann-fold domains"/>
    <property type="match status" value="1"/>
</dbReference>
<dbReference type="AlphaFoldDB" id="A0A366F0W5"/>
<evidence type="ECO:0000313" key="3">
    <source>
        <dbReference type="EMBL" id="RBP08244.1"/>
    </source>
</evidence>
<dbReference type="GO" id="GO:0016616">
    <property type="term" value="F:oxidoreductase activity, acting on the CH-OH group of donors, NAD or NADP as acceptor"/>
    <property type="evidence" value="ECO:0007669"/>
    <property type="project" value="TreeGrafter"/>
</dbReference>
<evidence type="ECO:0000256" key="2">
    <source>
        <dbReference type="RuleBase" id="RU000363"/>
    </source>
</evidence>
<dbReference type="PRINTS" id="PR00080">
    <property type="entry name" value="SDRFAMILY"/>
</dbReference>
<dbReference type="InterPro" id="IPR036291">
    <property type="entry name" value="NAD(P)-bd_dom_sf"/>
</dbReference>